<organism evidence="1 2">
    <name type="scientific">Agrobacterium bohemicum</name>
    <dbReference type="NCBI Taxonomy" id="2052828"/>
    <lineage>
        <taxon>Bacteria</taxon>
        <taxon>Pseudomonadati</taxon>
        <taxon>Pseudomonadota</taxon>
        <taxon>Alphaproteobacteria</taxon>
        <taxon>Hyphomicrobiales</taxon>
        <taxon>Rhizobiaceae</taxon>
        <taxon>Rhizobium/Agrobacterium group</taxon>
        <taxon>Agrobacterium</taxon>
    </lineage>
</organism>
<comment type="caution">
    <text evidence="1">The sequence shown here is derived from an EMBL/GenBank/DDBJ whole genome shotgun (WGS) entry which is preliminary data.</text>
</comment>
<gene>
    <name evidence="1" type="ORF">ATO67_03930</name>
</gene>
<dbReference type="Proteomes" id="UP000070498">
    <property type="component" value="Unassembled WGS sequence"/>
</dbReference>
<accession>A0A135P2Z2</accession>
<sequence length="120" mass="13904">MAFTAFDIEGSRENGFHINSLYPHAHGAILFHERTLGNFQDNNRRFLTPEGGYKITNPTADISLIDFKPVHSLCDLDQFLGYSLKLERHLRDNRTNYAPFNFYPASSIDFPFWSRFGDQL</sequence>
<name>A0A135P2Z2_9HYPH</name>
<reference evidence="1 2" key="1">
    <citation type="submission" date="2015-11" db="EMBL/GenBank/DDBJ databases">
        <title>Draft genome sequence of Agrobacterium sp. R89-1.</title>
        <authorList>
            <person name="Zahradnik J."/>
            <person name="Kyslikova E."/>
            <person name="Palyzova A."/>
            <person name="Kyslik P."/>
        </authorList>
    </citation>
    <scope>NUCLEOTIDE SEQUENCE [LARGE SCALE GENOMIC DNA]</scope>
    <source>
        <strain evidence="1 2">R89-1</strain>
    </source>
</reference>
<dbReference type="AlphaFoldDB" id="A0A135P2Z2"/>
<evidence type="ECO:0000313" key="1">
    <source>
        <dbReference type="EMBL" id="KXG85794.1"/>
    </source>
</evidence>
<proteinExistence type="predicted"/>
<evidence type="ECO:0000313" key="2">
    <source>
        <dbReference type="Proteomes" id="UP000070498"/>
    </source>
</evidence>
<protein>
    <submittedName>
        <fullName evidence="1">Uncharacterized protein</fullName>
    </submittedName>
</protein>
<dbReference type="EMBL" id="LNUW01000028">
    <property type="protein sequence ID" value="KXG85794.1"/>
    <property type="molecule type" value="Genomic_DNA"/>
</dbReference>
<keyword evidence="2" id="KW-1185">Reference proteome</keyword>